<evidence type="ECO:0000313" key="2">
    <source>
        <dbReference type="EMBL" id="MBO9153160.1"/>
    </source>
</evidence>
<sequence length="111" mass="13246">MEDRYLKEAGAWLKENAGIRLKKGISFEELEQRLAAKLEMLVEKDFQQFVLLLYQVDVSEEKVKQILATQNYPDVYRNVARLIIERQAEKSRSREIYRQPPESLNNDEEKW</sequence>
<name>A0ABS3YFC9_9BACT</name>
<protein>
    <submittedName>
        <fullName evidence="2">Uncharacterized protein</fullName>
    </submittedName>
</protein>
<evidence type="ECO:0000256" key="1">
    <source>
        <dbReference type="SAM" id="MobiDB-lite"/>
    </source>
</evidence>
<gene>
    <name evidence="2" type="ORF">J7I43_13115</name>
</gene>
<comment type="caution">
    <text evidence="2">The sequence shown here is derived from an EMBL/GenBank/DDBJ whole genome shotgun (WGS) entry which is preliminary data.</text>
</comment>
<dbReference type="Proteomes" id="UP000679126">
    <property type="component" value="Unassembled WGS sequence"/>
</dbReference>
<feature type="region of interest" description="Disordered" evidence="1">
    <location>
        <begin position="89"/>
        <end position="111"/>
    </location>
</feature>
<keyword evidence="3" id="KW-1185">Reference proteome</keyword>
<organism evidence="2 3">
    <name type="scientific">Chitinophaga chungangae</name>
    <dbReference type="NCBI Taxonomy" id="2821488"/>
    <lineage>
        <taxon>Bacteria</taxon>
        <taxon>Pseudomonadati</taxon>
        <taxon>Bacteroidota</taxon>
        <taxon>Chitinophagia</taxon>
        <taxon>Chitinophagales</taxon>
        <taxon>Chitinophagaceae</taxon>
        <taxon>Chitinophaga</taxon>
    </lineage>
</organism>
<accession>A0ABS3YFC9</accession>
<dbReference type="EMBL" id="JAGHKP010000002">
    <property type="protein sequence ID" value="MBO9153160.1"/>
    <property type="molecule type" value="Genomic_DNA"/>
</dbReference>
<evidence type="ECO:0000313" key="3">
    <source>
        <dbReference type="Proteomes" id="UP000679126"/>
    </source>
</evidence>
<reference evidence="3" key="1">
    <citation type="submission" date="2021-03" db="EMBL/GenBank/DDBJ databases">
        <title>Assistant Professor.</title>
        <authorList>
            <person name="Huq M.A."/>
        </authorList>
    </citation>
    <scope>NUCLEOTIDE SEQUENCE [LARGE SCALE GENOMIC DNA]</scope>
    <source>
        <strain evidence="3">MAH-28</strain>
    </source>
</reference>
<proteinExistence type="predicted"/>
<dbReference type="RefSeq" id="WP_209146133.1">
    <property type="nucleotide sequence ID" value="NZ_JAGHKP010000002.1"/>
</dbReference>